<dbReference type="EMBL" id="SJOO01000004">
    <property type="protein sequence ID" value="TCB92397.1"/>
    <property type="molecule type" value="Genomic_DNA"/>
</dbReference>
<evidence type="ECO:0000313" key="11">
    <source>
        <dbReference type="EMBL" id="TCB92397.1"/>
    </source>
</evidence>
<protein>
    <submittedName>
        <fullName evidence="11">Fimbrial biogenesis outer membrane usher protein</fullName>
    </submittedName>
</protein>
<evidence type="ECO:0000256" key="6">
    <source>
        <dbReference type="ARBA" id="ARBA00022729"/>
    </source>
</evidence>
<reference evidence="11 12" key="1">
    <citation type="submission" date="2019-02" db="EMBL/GenBank/DDBJ databases">
        <title>The draft genome of Enterobacter spp. strains.</title>
        <authorList>
            <person name="Wang C."/>
            <person name="Feng Y."/>
            <person name="Zong Z."/>
        </authorList>
    </citation>
    <scope>NUCLEOTIDE SEQUENCE [LARGE SCALE GENOMIC DNA]</scope>
    <source>
        <strain evidence="11 12">WCHEW120002</strain>
    </source>
</reference>
<dbReference type="Gene3D" id="2.60.40.2610">
    <property type="entry name" value="Outer membrane usher protein FimD, plug domain"/>
    <property type="match status" value="1"/>
</dbReference>
<dbReference type="RefSeq" id="WP_131634033.1">
    <property type="nucleotide sequence ID" value="NZ_SJOO01000004.1"/>
</dbReference>
<evidence type="ECO:0000256" key="1">
    <source>
        <dbReference type="ARBA" id="ARBA00004571"/>
    </source>
</evidence>
<dbReference type="PANTHER" id="PTHR30451:SF8">
    <property type="entry name" value="FIMBRIAL USHER PROTEIN"/>
    <property type="match status" value="1"/>
</dbReference>
<dbReference type="GO" id="GO:0009297">
    <property type="term" value="P:pilus assembly"/>
    <property type="evidence" value="ECO:0007669"/>
    <property type="project" value="InterPro"/>
</dbReference>
<dbReference type="Gene3D" id="2.60.40.3110">
    <property type="match status" value="1"/>
</dbReference>
<evidence type="ECO:0000256" key="8">
    <source>
        <dbReference type="ARBA" id="ARBA00023237"/>
    </source>
</evidence>
<keyword evidence="5" id="KW-0812">Transmembrane</keyword>
<keyword evidence="6" id="KW-0732">Signal</keyword>
<keyword evidence="8" id="KW-0998">Cell outer membrane</keyword>
<dbReference type="InterPro" id="IPR043142">
    <property type="entry name" value="PapC-like_C_sf"/>
</dbReference>
<gene>
    <name evidence="11" type="ORF">E0L20_11215</name>
</gene>
<keyword evidence="3" id="KW-0813">Transport</keyword>
<dbReference type="InterPro" id="IPR042186">
    <property type="entry name" value="FimD_plug_dom"/>
</dbReference>
<feature type="domain" description="PapC-like C-terminal" evidence="9">
    <location>
        <begin position="726"/>
        <end position="789"/>
    </location>
</feature>
<feature type="domain" description="PapC N-terminal" evidence="10">
    <location>
        <begin position="34"/>
        <end position="164"/>
    </location>
</feature>
<dbReference type="GO" id="GO:0009279">
    <property type="term" value="C:cell outer membrane"/>
    <property type="evidence" value="ECO:0007669"/>
    <property type="project" value="UniProtKB-SubCell"/>
</dbReference>
<proteinExistence type="inferred from homology"/>
<evidence type="ECO:0000259" key="10">
    <source>
        <dbReference type="Pfam" id="PF13954"/>
    </source>
</evidence>
<comment type="similarity">
    <text evidence="2">Belongs to the fimbrial export usher family.</text>
</comment>
<evidence type="ECO:0000256" key="7">
    <source>
        <dbReference type="ARBA" id="ARBA00023136"/>
    </source>
</evidence>
<dbReference type="InterPro" id="IPR025885">
    <property type="entry name" value="PapC_N"/>
</dbReference>
<dbReference type="SUPFAM" id="SSF141729">
    <property type="entry name" value="FimD N-terminal domain-like"/>
    <property type="match status" value="1"/>
</dbReference>
<accession>A0A4R0G835</accession>
<name>A0A4R0G835_9ENTR</name>
<dbReference type="PANTHER" id="PTHR30451">
    <property type="entry name" value="OUTER MEMBRANE USHER PROTEIN"/>
    <property type="match status" value="1"/>
</dbReference>
<organism evidence="11 12">
    <name type="scientific">Enterobacter wuhouensis</name>
    <dbReference type="NCBI Taxonomy" id="2529381"/>
    <lineage>
        <taxon>Bacteria</taxon>
        <taxon>Pseudomonadati</taxon>
        <taxon>Pseudomonadota</taxon>
        <taxon>Gammaproteobacteria</taxon>
        <taxon>Enterobacterales</taxon>
        <taxon>Enterobacteriaceae</taxon>
        <taxon>Enterobacter</taxon>
    </lineage>
</organism>
<dbReference type="InterPro" id="IPR025949">
    <property type="entry name" value="PapC-like_C"/>
</dbReference>
<dbReference type="Pfam" id="PF13954">
    <property type="entry name" value="PapC_N"/>
    <property type="match status" value="1"/>
</dbReference>
<evidence type="ECO:0000256" key="4">
    <source>
        <dbReference type="ARBA" id="ARBA00022452"/>
    </source>
</evidence>
<dbReference type="Pfam" id="PF00577">
    <property type="entry name" value="Usher"/>
    <property type="match status" value="1"/>
</dbReference>
<sequence length="806" mass="88206">MNSLNLASLIRAALYCSLTVSIIPGSPLMAREVTFDTDILATRGISKNLAEYFSEAPRFLPGRHTVSVKINGVDKGSLAVLFGDKGQVCADEDFISATGLMPLRIGKNESCHDLLADYPSAVINAMPGSESLELYLPAEALDNGFLTPQNFIKGGTAGLFNYNLFSSRSEFSGSESQDYTQANLEAGLNIAEWAVRSRYMITDDNGEYRSDSLYTYGEHVFQSQKVRAQVGQINVQSPLFGGAAINGVQFIPEQGLAQDTPGVTVKGLARGNQARVEVRQSGQLIYSTLVNAGPFNLENVPVVRSNANLDVSVVETDNSITRFTVPSSSFNFQVSRPVGLAMSLGRVREVDSNYSMPWVYNVSDGWRLDRDWITTASGVLAQDYQAVGGMLQWLPAERMTLSGSLLGSKANYGESQQGAKGELSAGMSIPGNLNVSLSAAKYSTGYRELTEALVDDFDGYQSSYSANLSWSNNMLGTFSLGYYGYQATNDSDDTRSVIVSWGQSFKYMNISANWQHAVNQQSDDDDSTLNDDDMFYVNVSFPLGSQRVGAYMRSQGEKTNYGLQNSGSLGQDTNYYISADRDDQSHENSFNGNINTNLHYTQLGIGAGSSGSDQRNYSATLSGGIAAHGHGLTFSPYEVKETFGIARLSEPESGIEISTPQGRVWTDRWGQAVVPEMTEWRKSRIEVNANTLPKSMDLANGIKNISAAHAAFKELDFEVLNTRRVMLEVKQADGSWLPKGTSIVDEKNNYLVSTVDDGRIFISDMSKSPTLYAVDDNMQRLCRIKYTLSDQQDKDAFYEMAKGVCQ</sequence>
<dbReference type="InterPro" id="IPR000015">
    <property type="entry name" value="Fimb_usher"/>
</dbReference>
<dbReference type="GO" id="GO:0015473">
    <property type="term" value="F:fimbrial usher porin activity"/>
    <property type="evidence" value="ECO:0007669"/>
    <property type="project" value="InterPro"/>
</dbReference>
<dbReference type="Gene3D" id="2.60.40.2070">
    <property type="match status" value="1"/>
</dbReference>
<dbReference type="AlphaFoldDB" id="A0A4R0G835"/>
<keyword evidence="7" id="KW-0472">Membrane</keyword>
<evidence type="ECO:0000259" key="9">
    <source>
        <dbReference type="Pfam" id="PF13953"/>
    </source>
</evidence>
<dbReference type="InterPro" id="IPR037224">
    <property type="entry name" value="PapC_N_sf"/>
</dbReference>
<keyword evidence="4" id="KW-1134">Transmembrane beta strand</keyword>
<evidence type="ECO:0000313" key="12">
    <source>
        <dbReference type="Proteomes" id="UP000291424"/>
    </source>
</evidence>
<comment type="caution">
    <text evidence="11">The sequence shown here is derived from an EMBL/GenBank/DDBJ whole genome shotgun (WGS) entry which is preliminary data.</text>
</comment>
<dbReference type="Gene3D" id="3.10.20.410">
    <property type="match status" value="1"/>
</dbReference>
<evidence type="ECO:0000256" key="2">
    <source>
        <dbReference type="ARBA" id="ARBA00008064"/>
    </source>
</evidence>
<dbReference type="NCBIfam" id="NF011832">
    <property type="entry name" value="PRK15304.1"/>
    <property type="match status" value="1"/>
</dbReference>
<dbReference type="OrthoDB" id="6465993at2"/>
<evidence type="ECO:0000256" key="3">
    <source>
        <dbReference type="ARBA" id="ARBA00022448"/>
    </source>
</evidence>
<dbReference type="Proteomes" id="UP000291424">
    <property type="component" value="Unassembled WGS sequence"/>
</dbReference>
<comment type="subcellular location">
    <subcellularLocation>
        <location evidence="1">Cell outer membrane</location>
        <topology evidence="1">Multi-pass membrane protein</topology>
    </subcellularLocation>
</comment>
<evidence type="ECO:0000256" key="5">
    <source>
        <dbReference type="ARBA" id="ARBA00022692"/>
    </source>
</evidence>
<dbReference type="Pfam" id="PF13953">
    <property type="entry name" value="PapC_C"/>
    <property type="match status" value="1"/>
</dbReference>